<dbReference type="Pfam" id="PF06749">
    <property type="entry name" value="DUF1218"/>
    <property type="match status" value="1"/>
</dbReference>
<keyword evidence="2 7" id="KW-0812">Transmembrane</keyword>
<feature type="transmembrane region" description="Helical" evidence="7">
    <location>
        <begin position="97"/>
        <end position="121"/>
    </location>
</feature>
<evidence type="ECO:0000313" key="9">
    <source>
        <dbReference type="Proteomes" id="UP001497512"/>
    </source>
</evidence>
<accession>A0ABP0UT95</accession>
<keyword evidence="4 7" id="KW-1133">Transmembrane helix</keyword>
<evidence type="ECO:0000313" key="8">
    <source>
        <dbReference type="EMBL" id="CAK9229414.1"/>
    </source>
</evidence>
<comment type="subcellular location">
    <subcellularLocation>
        <location evidence="1">Endomembrane system</location>
        <topology evidence="1">Multi-pass membrane protein</topology>
    </subcellularLocation>
</comment>
<proteinExistence type="inferred from homology"/>
<keyword evidence="3" id="KW-0732">Signal</keyword>
<keyword evidence="9" id="KW-1185">Reference proteome</keyword>
<name>A0ABP0UT95_9BRYO</name>
<evidence type="ECO:0000256" key="2">
    <source>
        <dbReference type="ARBA" id="ARBA00022692"/>
    </source>
</evidence>
<evidence type="ECO:0000256" key="4">
    <source>
        <dbReference type="ARBA" id="ARBA00022989"/>
    </source>
</evidence>
<keyword evidence="5 7" id="KW-0472">Membrane</keyword>
<feature type="transmembrane region" description="Helical" evidence="7">
    <location>
        <begin position="12"/>
        <end position="31"/>
    </location>
</feature>
<evidence type="ECO:0000256" key="3">
    <source>
        <dbReference type="ARBA" id="ARBA00022729"/>
    </source>
</evidence>
<comment type="similarity">
    <text evidence="6">Belongs to the DESIGUAL family.</text>
</comment>
<dbReference type="EMBL" id="OZ019898">
    <property type="protein sequence ID" value="CAK9229414.1"/>
    <property type="molecule type" value="Genomic_DNA"/>
</dbReference>
<evidence type="ECO:0000256" key="7">
    <source>
        <dbReference type="SAM" id="Phobius"/>
    </source>
</evidence>
<feature type="transmembrane region" description="Helical" evidence="7">
    <location>
        <begin position="63"/>
        <end position="85"/>
    </location>
</feature>
<evidence type="ECO:0000256" key="1">
    <source>
        <dbReference type="ARBA" id="ARBA00004127"/>
    </source>
</evidence>
<evidence type="ECO:0000256" key="6">
    <source>
        <dbReference type="ARBA" id="ARBA00029467"/>
    </source>
</evidence>
<dbReference type="PANTHER" id="PTHR31769">
    <property type="entry name" value="OS07G0462200 PROTEIN-RELATED"/>
    <property type="match status" value="1"/>
</dbReference>
<sequence length="189" mass="19522">MGKGGKGGASALVMVFSFLFFIIAFGLAVGAETRRSQGSKVPSADAEGLLVCQYTPSTATGLAAGALLFLLIAQLFIMIVTRCLCCGSAYTPGAARTFAVLAFIFSWLFFILAFAVLLAGASGNKIHTKGLISPSVTCHQVKKSLFAAGAALTFLTMLLSELYYVLIMKASSGGSYGGPSPSVGMSTYA</sequence>
<evidence type="ECO:0000256" key="5">
    <source>
        <dbReference type="ARBA" id="ARBA00023136"/>
    </source>
</evidence>
<gene>
    <name evidence="8" type="ORF">CSSPTR1EN2_LOCUS19721</name>
</gene>
<protein>
    <submittedName>
        <fullName evidence="8">Uncharacterized protein</fullName>
    </submittedName>
</protein>
<dbReference type="InterPro" id="IPR009606">
    <property type="entry name" value="DEAL/Modifying_wall_lignin1/2"/>
</dbReference>
<organism evidence="8 9">
    <name type="scientific">Sphagnum troendelagicum</name>
    <dbReference type="NCBI Taxonomy" id="128251"/>
    <lineage>
        <taxon>Eukaryota</taxon>
        <taxon>Viridiplantae</taxon>
        <taxon>Streptophyta</taxon>
        <taxon>Embryophyta</taxon>
        <taxon>Bryophyta</taxon>
        <taxon>Sphagnophytina</taxon>
        <taxon>Sphagnopsida</taxon>
        <taxon>Sphagnales</taxon>
        <taxon>Sphagnaceae</taxon>
        <taxon>Sphagnum</taxon>
    </lineage>
</organism>
<feature type="transmembrane region" description="Helical" evidence="7">
    <location>
        <begin position="145"/>
        <end position="166"/>
    </location>
</feature>
<dbReference type="Proteomes" id="UP001497512">
    <property type="component" value="Chromosome 6"/>
</dbReference>
<reference evidence="8" key="1">
    <citation type="submission" date="2024-02" db="EMBL/GenBank/DDBJ databases">
        <authorList>
            <consortium name="ELIXIR-Norway"/>
            <consortium name="Elixir Norway"/>
        </authorList>
    </citation>
    <scope>NUCLEOTIDE SEQUENCE</scope>
</reference>
<dbReference type="InterPro" id="IPR052222">
    <property type="entry name" value="DESIGUAL"/>
</dbReference>